<dbReference type="EMBL" id="JBBHLL010000056">
    <property type="protein sequence ID" value="KAK7822808.1"/>
    <property type="molecule type" value="Genomic_DNA"/>
</dbReference>
<evidence type="ECO:0000313" key="2">
    <source>
        <dbReference type="Proteomes" id="UP001488838"/>
    </source>
</evidence>
<sequence length="104" mass="11813">MSWVMLSGWSIPMTPLLSWRHFTSTWKRTTSSFLMMICRASRKYMVLLTRSLHLQDLCRQCPLTDLFLRLTQGKMTGQNLPGLPLAGLPIQEPNPTSVMGTSTL</sequence>
<gene>
    <name evidence="1" type="ORF">U0070_022747</name>
</gene>
<accession>A0AAW0J8I2</accession>
<keyword evidence="2" id="KW-1185">Reference proteome</keyword>
<dbReference type="AlphaFoldDB" id="A0AAW0J8I2"/>
<proteinExistence type="predicted"/>
<evidence type="ECO:0000313" key="1">
    <source>
        <dbReference type="EMBL" id="KAK7822808.1"/>
    </source>
</evidence>
<evidence type="ECO:0008006" key="3">
    <source>
        <dbReference type="Google" id="ProtNLM"/>
    </source>
</evidence>
<dbReference type="Proteomes" id="UP001488838">
    <property type="component" value="Unassembled WGS sequence"/>
</dbReference>
<organism evidence="1 2">
    <name type="scientific">Myodes glareolus</name>
    <name type="common">Bank vole</name>
    <name type="synonym">Clethrionomys glareolus</name>
    <dbReference type="NCBI Taxonomy" id="447135"/>
    <lineage>
        <taxon>Eukaryota</taxon>
        <taxon>Metazoa</taxon>
        <taxon>Chordata</taxon>
        <taxon>Craniata</taxon>
        <taxon>Vertebrata</taxon>
        <taxon>Euteleostomi</taxon>
        <taxon>Mammalia</taxon>
        <taxon>Eutheria</taxon>
        <taxon>Euarchontoglires</taxon>
        <taxon>Glires</taxon>
        <taxon>Rodentia</taxon>
        <taxon>Myomorpha</taxon>
        <taxon>Muroidea</taxon>
        <taxon>Cricetidae</taxon>
        <taxon>Arvicolinae</taxon>
        <taxon>Myodes</taxon>
    </lineage>
</organism>
<comment type="caution">
    <text evidence="1">The sequence shown here is derived from an EMBL/GenBank/DDBJ whole genome shotgun (WGS) entry which is preliminary data.</text>
</comment>
<name>A0AAW0J8I2_MYOGA</name>
<protein>
    <recommendedName>
        <fullName evidence="3">Secreted protein</fullName>
    </recommendedName>
</protein>
<reference evidence="1 2" key="1">
    <citation type="journal article" date="2023" name="bioRxiv">
        <title>Conserved and derived expression patterns and positive selection on dental genes reveal complex evolutionary context of ever-growing rodent molars.</title>
        <authorList>
            <person name="Calamari Z.T."/>
            <person name="Song A."/>
            <person name="Cohen E."/>
            <person name="Akter M."/>
            <person name="Roy R.D."/>
            <person name="Hallikas O."/>
            <person name="Christensen M.M."/>
            <person name="Li P."/>
            <person name="Marangoni P."/>
            <person name="Jernvall J."/>
            <person name="Klein O.D."/>
        </authorList>
    </citation>
    <scope>NUCLEOTIDE SEQUENCE [LARGE SCALE GENOMIC DNA]</scope>
    <source>
        <strain evidence="1">V071</strain>
    </source>
</reference>